<feature type="region of interest" description="Disordered" evidence="1">
    <location>
        <begin position="1"/>
        <end position="65"/>
    </location>
</feature>
<accession>A0A1I8HWZ5</accession>
<evidence type="ECO:0000313" key="3">
    <source>
        <dbReference type="WBParaSite" id="maker-uti_cns_0008328-snap-gene-0.3-mRNA-1"/>
    </source>
</evidence>
<sequence>MPPPMPTGEAPASDEPPTYSPDIGIASEEPPTSIPVVPYGGNAMNEEPTSPPGAGFGTPLPVVRG</sequence>
<name>A0A1I8HWZ5_9PLAT</name>
<dbReference type="AlphaFoldDB" id="A0A1I8HWZ5"/>
<evidence type="ECO:0000256" key="1">
    <source>
        <dbReference type="SAM" id="MobiDB-lite"/>
    </source>
</evidence>
<reference evidence="3 4" key="1">
    <citation type="submission" date="2016-11" db="UniProtKB">
        <authorList>
            <consortium name="WormBaseParasite"/>
        </authorList>
    </citation>
    <scope>IDENTIFICATION</scope>
</reference>
<dbReference type="WBParaSite" id="maker-uti_cns_0008328-snap-gene-0.3-mRNA-1">
    <property type="protein sequence ID" value="maker-uti_cns_0008328-snap-gene-0.3-mRNA-1"/>
    <property type="gene ID" value="maker-uti_cns_0008328-snap-gene-0.3"/>
</dbReference>
<evidence type="ECO:0000313" key="4">
    <source>
        <dbReference type="WBParaSite" id="maker-uti_cns_0008580-snap-gene-0.3-mRNA-1"/>
    </source>
</evidence>
<evidence type="ECO:0000313" key="2">
    <source>
        <dbReference type="Proteomes" id="UP000095280"/>
    </source>
</evidence>
<keyword evidence="2" id="KW-1185">Reference proteome</keyword>
<proteinExistence type="predicted"/>
<protein>
    <submittedName>
        <fullName evidence="3 4">DUF4190 domain-containing protein</fullName>
    </submittedName>
</protein>
<dbReference type="Proteomes" id="UP000095280">
    <property type="component" value="Unplaced"/>
</dbReference>
<dbReference type="WBParaSite" id="maker-uti_cns_0008580-snap-gene-0.3-mRNA-1">
    <property type="protein sequence ID" value="maker-uti_cns_0008580-snap-gene-0.3-mRNA-1"/>
    <property type="gene ID" value="maker-uti_cns_0008580-snap-gene-0.3"/>
</dbReference>
<organism evidence="2 3">
    <name type="scientific">Macrostomum lignano</name>
    <dbReference type="NCBI Taxonomy" id="282301"/>
    <lineage>
        <taxon>Eukaryota</taxon>
        <taxon>Metazoa</taxon>
        <taxon>Spiralia</taxon>
        <taxon>Lophotrochozoa</taxon>
        <taxon>Platyhelminthes</taxon>
        <taxon>Rhabditophora</taxon>
        <taxon>Macrostomorpha</taxon>
        <taxon>Macrostomida</taxon>
        <taxon>Macrostomidae</taxon>
        <taxon>Macrostomum</taxon>
    </lineage>
</organism>